<evidence type="ECO:0000313" key="4">
    <source>
        <dbReference type="Proteomes" id="UP001152798"/>
    </source>
</evidence>
<dbReference type="Pfam" id="PF19311">
    <property type="entry name" value="KELAA"/>
    <property type="match status" value="1"/>
</dbReference>
<dbReference type="InterPro" id="IPR016024">
    <property type="entry name" value="ARM-type_fold"/>
</dbReference>
<comment type="similarity">
    <text evidence="1">Belongs to the FHIP family.</text>
</comment>
<dbReference type="InterPro" id="IPR045668">
    <property type="entry name" value="FHIP_KELAA_motif"/>
</dbReference>
<dbReference type="AlphaFoldDB" id="A0A9P0MQM9"/>
<dbReference type="Proteomes" id="UP001152798">
    <property type="component" value="Chromosome 4"/>
</dbReference>
<dbReference type="OrthoDB" id="5350595at2759"/>
<dbReference type="InterPro" id="IPR019384">
    <property type="entry name" value="FHIP"/>
</dbReference>
<protein>
    <recommendedName>
        <fullName evidence="2">FHF complex subunit HOOK-interacting protein C-terminal domain-containing protein</fullName>
    </recommendedName>
</protein>
<accession>A0A9P0MQM9</accession>
<dbReference type="Pfam" id="PF10257">
    <property type="entry name" value="RAI16-like"/>
    <property type="match status" value="1"/>
</dbReference>
<dbReference type="EMBL" id="OV725080">
    <property type="protein sequence ID" value="CAH1399461.1"/>
    <property type="molecule type" value="Genomic_DNA"/>
</dbReference>
<proteinExistence type="inferred from homology"/>
<feature type="domain" description="FHF complex subunit HOOK-interacting protein C-terminal" evidence="2">
    <location>
        <begin position="546"/>
        <end position="637"/>
    </location>
</feature>
<gene>
    <name evidence="3" type="ORF">NEZAVI_LOCUS8906</name>
</gene>
<evidence type="ECO:0000256" key="1">
    <source>
        <dbReference type="ARBA" id="ARBA00024336"/>
    </source>
</evidence>
<dbReference type="SUPFAM" id="SSF48371">
    <property type="entry name" value="ARM repeat"/>
    <property type="match status" value="1"/>
</dbReference>
<evidence type="ECO:0000313" key="3">
    <source>
        <dbReference type="EMBL" id="CAH1399461.1"/>
    </source>
</evidence>
<evidence type="ECO:0000259" key="2">
    <source>
        <dbReference type="Pfam" id="PF19314"/>
    </source>
</evidence>
<dbReference type="PANTHER" id="PTHR21705">
    <property type="entry name" value="RAI16 PROTEIN-RELATED"/>
    <property type="match status" value="1"/>
</dbReference>
<keyword evidence="4" id="KW-1185">Reference proteome</keyword>
<dbReference type="PANTHER" id="PTHR21705:SF12">
    <property type="entry name" value="FHF COMPLEX SUBUNIT HOOK-INTERACTING PROTEIN C-TERMINAL DOMAIN-CONTAINING PROTEIN"/>
    <property type="match status" value="1"/>
</dbReference>
<name>A0A9P0MQM9_NEZVI</name>
<reference evidence="3" key="1">
    <citation type="submission" date="2022-01" db="EMBL/GenBank/DDBJ databases">
        <authorList>
            <person name="King R."/>
        </authorList>
    </citation>
    <scope>NUCLEOTIDE SEQUENCE</scope>
</reference>
<sequence>MLGRFSTALQHAADVLAPPPPLFEDFVYYWKKLMNHYLDVTKTKPTPIELTNIPNHLEHLLEILLKEGETSDGAGPCMEYFLQHNLLDLLTTLASTDDPPGMKQHVLQLVAKLLNQSKHIDYGHSSVYSALQRLIGLCDGSTPTASESYEIQFLLSLSGILRRNYQLVPVFISHLSNEGESSTERRTSCSSTSSDASSIPRNALFTTPLVPSARSCNVTLVPQPVTVCLGSSSQSDSHPQFPIADAVLSYLDSPDTGVRLKACQALMLLVSLPDTTNTASLISPEVSLRLISRLVLLFYTIPHSTDPSHVDEMHLSWGLDIPTNDCTGCNGCKQAATFLSWFDYCDQVMIESNQNIAEAVSRRLSESFLGQAFNTLALHKPINLTMLTKCFKMASSPLLNDALNEWLTSDTILNILLENWSSQDTDLAIETLRFFELILEKSSDYVLDCLICRYLNDRSFLNSYTSGSGVVSEDCNLEINGESESEIHVIIKRWTNIVPKEIQSCNCGYEEYIGESMRQYQAVLSKVEFQQNAAQDVPSSDAEFNEGPFLSALFTALSNIPKQAYELNLELTGIVSRLALRPETYLTEYLLNNTKQLKVRSLYSVLMGVAAELGNCITQFPDYQQTLADVRATLLGRSMVSLELKTDPWIVTFESIVVVEELCKELAAISYVKLKANNA</sequence>
<dbReference type="Pfam" id="PF19314">
    <property type="entry name" value="DUF5917"/>
    <property type="match status" value="1"/>
</dbReference>
<organism evidence="3 4">
    <name type="scientific">Nezara viridula</name>
    <name type="common">Southern green stink bug</name>
    <name type="synonym">Cimex viridulus</name>
    <dbReference type="NCBI Taxonomy" id="85310"/>
    <lineage>
        <taxon>Eukaryota</taxon>
        <taxon>Metazoa</taxon>
        <taxon>Ecdysozoa</taxon>
        <taxon>Arthropoda</taxon>
        <taxon>Hexapoda</taxon>
        <taxon>Insecta</taxon>
        <taxon>Pterygota</taxon>
        <taxon>Neoptera</taxon>
        <taxon>Paraneoptera</taxon>
        <taxon>Hemiptera</taxon>
        <taxon>Heteroptera</taxon>
        <taxon>Panheteroptera</taxon>
        <taxon>Pentatomomorpha</taxon>
        <taxon>Pentatomoidea</taxon>
        <taxon>Pentatomidae</taxon>
        <taxon>Pentatominae</taxon>
        <taxon>Nezara</taxon>
    </lineage>
</organism>
<dbReference type="InterPro" id="IPR045669">
    <property type="entry name" value="FHIP_C"/>
</dbReference>